<gene>
    <name evidence="5" type="ORF">BKA67DRAFT_25187</name>
</gene>
<dbReference type="SMART" id="SM00066">
    <property type="entry name" value="GAL4"/>
    <property type="match status" value="1"/>
</dbReference>
<dbReference type="InterPro" id="IPR001138">
    <property type="entry name" value="Zn2Cys6_DnaBD"/>
</dbReference>
<organism evidence="5 6">
    <name type="scientific">Truncatella angustata</name>
    <dbReference type="NCBI Taxonomy" id="152316"/>
    <lineage>
        <taxon>Eukaryota</taxon>
        <taxon>Fungi</taxon>
        <taxon>Dikarya</taxon>
        <taxon>Ascomycota</taxon>
        <taxon>Pezizomycotina</taxon>
        <taxon>Sordariomycetes</taxon>
        <taxon>Xylariomycetidae</taxon>
        <taxon>Amphisphaeriales</taxon>
        <taxon>Sporocadaceae</taxon>
        <taxon>Truncatella</taxon>
    </lineage>
</organism>
<dbReference type="SUPFAM" id="SSF57701">
    <property type="entry name" value="Zn2/Cys6 DNA-binding domain"/>
    <property type="match status" value="1"/>
</dbReference>
<dbReference type="RefSeq" id="XP_045963834.1">
    <property type="nucleotide sequence ID" value="XM_046095753.1"/>
</dbReference>
<comment type="caution">
    <text evidence="5">The sequence shown here is derived from an EMBL/GenBank/DDBJ whole genome shotgun (WGS) entry which is preliminary data.</text>
</comment>
<dbReference type="GeneID" id="70124646"/>
<feature type="region of interest" description="Disordered" evidence="3">
    <location>
        <begin position="963"/>
        <end position="995"/>
    </location>
</feature>
<dbReference type="InterPro" id="IPR021858">
    <property type="entry name" value="Fun_TF"/>
</dbReference>
<dbReference type="GO" id="GO:0045944">
    <property type="term" value="P:positive regulation of transcription by RNA polymerase II"/>
    <property type="evidence" value="ECO:0007669"/>
    <property type="project" value="TreeGrafter"/>
</dbReference>
<feature type="region of interest" description="Disordered" evidence="3">
    <location>
        <begin position="110"/>
        <end position="130"/>
    </location>
</feature>
<proteinExistence type="predicted"/>
<feature type="domain" description="Zn(2)-C6 fungal-type" evidence="4">
    <location>
        <begin position="46"/>
        <end position="74"/>
    </location>
</feature>
<dbReference type="GO" id="GO:0000981">
    <property type="term" value="F:DNA-binding transcription factor activity, RNA polymerase II-specific"/>
    <property type="evidence" value="ECO:0007669"/>
    <property type="project" value="InterPro"/>
</dbReference>
<dbReference type="OrthoDB" id="5391043at2759"/>
<feature type="compositionally biased region" description="Basic and acidic residues" evidence="3">
    <location>
        <begin position="972"/>
        <end position="995"/>
    </location>
</feature>
<dbReference type="PANTHER" id="PTHR37534:SF23">
    <property type="entry name" value="ZN(II)2CYS6 TRANSCRIPTION FACTOR (EUROFUNG)"/>
    <property type="match status" value="1"/>
</dbReference>
<dbReference type="CDD" id="cd00067">
    <property type="entry name" value="GAL4"/>
    <property type="match status" value="1"/>
</dbReference>
<feature type="compositionally biased region" description="Low complexity" evidence="3">
    <location>
        <begin position="1"/>
        <end position="19"/>
    </location>
</feature>
<dbReference type="PANTHER" id="PTHR37534">
    <property type="entry name" value="TRANSCRIPTIONAL ACTIVATOR PROTEIN UGA3"/>
    <property type="match status" value="1"/>
</dbReference>
<dbReference type="GO" id="GO:0008270">
    <property type="term" value="F:zinc ion binding"/>
    <property type="evidence" value="ECO:0007669"/>
    <property type="project" value="InterPro"/>
</dbReference>
<comment type="subcellular location">
    <subcellularLocation>
        <location evidence="1">Nucleus</location>
    </subcellularLocation>
</comment>
<sequence length="995" mass="112847">MMESSKSPPLGSTSTPSPKDVSPGRDKPDDDQATKKQTVRKRTKTGCMTCRRRRIKCDEARPVCGNCIKSKRQCEGYNQRVIFKDPLGAFAPFGPLAYPQPSSQALVREQQLSAAQQKSTSPLQIIAPKPPPSGYYPGPVPLVSPPFPGQAPTVIPPQVNADPSFYGIQPTPVSKYTFFPPETIDAFGQNRWRQGPPPTETQFELQQFRPNDGQNTAEVSQLLQPQPRHLSVQTDNGESYRHHEAYEPHSLPQLDGIDEEEEEYSYDEEMGESDNDDMMIQEGQSQLNMIVSQRLNDRFDSFDIQPRTFALHAGHTMTTYESSPANSPLNDKQIADVFWHFVNVTGPVISLYERHPSDGMAYLQGPQVKERQHIWTDTYPVLALSHPALLQAILAIGSLQIAKLKMVPPTASLKHYHLSLRRIARNVGKPSKKTQPSNLAAILLLAFYEVWNSDHGKWCKHLIGAHWIIKDIPFEDMTRKVMDIKRRLRHKKLTAVQNPPTPAFVGFDEGPFSAFGVFDHHFEQPYDPLQGESDPLYHDWDMIDVSLLSILTGKVIDPDELGMKPEEHSKYPRSPGKLTEKDIDLYETLSDLYWWYLKMDVYQSVLGGTRLFTKYNLWTQCLPRAPINRSDAIYGTFDHLVLVLGRLTDFQSRDLVRKRRFFKARGTFGPSGAPPGTFPGMVPASDHVQQPMGFSPPREDPSSPRGDPEEEDMDKLTVQAYQDWESLRIAFEAFQNSLGPDFQPLDQDLHPMSMSPFGPALRYRTYSIAGIWMNYLMGMVILHRAHPQMPPVAMMAAPMSAQQTMPYAFQVARIAAGLEDNLSILAEVSTLVSAALIDSAFCLFVAGVQYQVDAQRQWLIRHLHDITRLTGWESARQIADGCESAWTRAAASGRGAPYTRSVDHDAIMTAHLRRPSLWGNPRRIDQRILEIEDEKWVLDKEDKTHYALGIIGVQEDLEKLDLDSVEKEDEQSERRIEEARERRTRLEREEEIRVR</sequence>
<evidence type="ECO:0000256" key="1">
    <source>
        <dbReference type="ARBA" id="ARBA00004123"/>
    </source>
</evidence>
<dbReference type="Pfam" id="PF11951">
    <property type="entry name" value="Fungal_trans_2"/>
    <property type="match status" value="1"/>
</dbReference>
<dbReference type="Proteomes" id="UP000758603">
    <property type="component" value="Unassembled WGS sequence"/>
</dbReference>
<evidence type="ECO:0000313" key="5">
    <source>
        <dbReference type="EMBL" id="KAH6659703.1"/>
    </source>
</evidence>
<feature type="region of interest" description="Disordered" evidence="3">
    <location>
        <begin position="1"/>
        <end position="44"/>
    </location>
</feature>
<name>A0A9P9A326_9PEZI</name>
<dbReference type="PROSITE" id="PS50048">
    <property type="entry name" value="ZN2_CY6_FUNGAL_2"/>
    <property type="match status" value="1"/>
</dbReference>
<evidence type="ECO:0000256" key="3">
    <source>
        <dbReference type="SAM" id="MobiDB-lite"/>
    </source>
</evidence>
<evidence type="ECO:0000256" key="2">
    <source>
        <dbReference type="ARBA" id="ARBA00023242"/>
    </source>
</evidence>
<feature type="compositionally biased region" description="Polar residues" evidence="3">
    <location>
        <begin position="110"/>
        <end position="123"/>
    </location>
</feature>
<dbReference type="EMBL" id="JAGPXC010000001">
    <property type="protein sequence ID" value="KAH6659703.1"/>
    <property type="molecule type" value="Genomic_DNA"/>
</dbReference>
<accession>A0A9P9A326</accession>
<reference evidence="5" key="1">
    <citation type="journal article" date="2021" name="Nat. Commun.">
        <title>Genetic determinants of endophytism in the Arabidopsis root mycobiome.</title>
        <authorList>
            <person name="Mesny F."/>
            <person name="Miyauchi S."/>
            <person name="Thiergart T."/>
            <person name="Pickel B."/>
            <person name="Atanasova L."/>
            <person name="Karlsson M."/>
            <person name="Huettel B."/>
            <person name="Barry K.W."/>
            <person name="Haridas S."/>
            <person name="Chen C."/>
            <person name="Bauer D."/>
            <person name="Andreopoulos W."/>
            <person name="Pangilinan J."/>
            <person name="LaButti K."/>
            <person name="Riley R."/>
            <person name="Lipzen A."/>
            <person name="Clum A."/>
            <person name="Drula E."/>
            <person name="Henrissat B."/>
            <person name="Kohler A."/>
            <person name="Grigoriev I.V."/>
            <person name="Martin F.M."/>
            <person name="Hacquard S."/>
        </authorList>
    </citation>
    <scope>NUCLEOTIDE SEQUENCE</scope>
    <source>
        <strain evidence="5">MPI-SDFR-AT-0073</strain>
    </source>
</reference>
<evidence type="ECO:0000259" key="4">
    <source>
        <dbReference type="PROSITE" id="PS50048"/>
    </source>
</evidence>
<protein>
    <recommendedName>
        <fullName evidence="4">Zn(2)-C6 fungal-type domain-containing protein</fullName>
    </recommendedName>
</protein>
<evidence type="ECO:0000313" key="6">
    <source>
        <dbReference type="Proteomes" id="UP000758603"/>
    </source>
</evidence>
<keyword evidence="6" id="KW-1185">Reference proteome</keyword>
<dbReference type="AlphaFoldDB" id="A0A9P9A326"/>
<dbReference type="GO" id="GO:0005634">
    <property type="term" value="C:nucleus"/>
    <property type="evidence" value="ECO:0007669"/>
    <property type="project" value="UniProtKB-SubCell"/>
</dbReference>
<keyword evidence="2" id="KW-0539">Nucleus</keyword>
<dbReference type="PROSITE" id="PS00463">
    <property type="entry name" value="ZN2_CY6_FUNGAL_1"/>
    <property type="match status" value="1"/>
</dbReference>
<dbReference type="InterPro" id="IPR036864">
    <property type="entry name" value="Zn2-C6_fun-type_DNA-bd_sf"/>
</dbReference>
<dbReference type="Gene3D" id="4.10.240.10">
    <property type="entry name" value="Zn(2)-C6 fungal-type DNA-binding domain"/>
    <property type="match status" value="1"/>
</dbReference>
<feature type="region of interest" description="Disordered" evidence="3">
    <location>
        <begin position="670"/>
        <end position="713"/>
    </location>
</feature>
<feature type="compositionally biased region" description="Basic and acidic residues" evidence="3">
    <location>
        <begin position="22"/>
        <end position="34"/>
    </location>
</feature>
<dbReference type="GO" id="GO:0000976">
    <property type="term" value="F:transcription cis-regulatory region binding"/>
    <property type="evidence" value="ECO:0007669"/>
    <property type="project" value="TreeGrafter"/>
</dbReference>
<dbReference type="Pfam" id="PF00172">
    <property type="entry name" value="Zn_clus"/>
    <property type="match status" value="1"/>
</dbReference>